<keyword evidence="2" id="KW-1185">Reference proteome</keyword>
<gene>
    <name evidence="1" type="ORF">HYC85_030246</name>
</gene>
<reference evidence="1 2" key="2">
    <citation type="submission" date="2020-07" db="EMBL/GenBank/DDBJ databases">
        <title>Genome assembly of wild tea tree DASZ reveals pedigree and selection history of tea varieties.</title>
        <authorList>
            <person name="Zhang W."/>
        </authorList>
    </citation>
    <scope>NUCLEOTIDE SEQUENCE [LARGE SCALE GENOMIC DNA]</scope>
    <source>
        <strain evidence="2">cv. G240</strain>
        <tissue evidence="1">Leaf</tissue>
    </source>
</reference>
<evidence type="ECO:0000313" key="1">
    <source>
        <dbReference type="EMBL" id="KAF5934075.1"/>
    </source>
</evidence>
<dbReference type="AlphaFoldDB" id="A0A7J7G0Z9"/>
<reference evidence="2" key="1">
    <citation type="journal article" date="2020" name="Nat. Commun.">
        <title>Genome assembly of wild tea tree DASZ reveals pedigree and selection history of tea varieties.</title>
        <authorList>
            <person name="Zhang W."/>
            <person name="Zhang Y."/>
            <person name="Qiu H."/>
            <person name="Guo Y."/>
            <person name="Wan H."/>
            <person name="Zhang X."/>
            <person name="Scossa F."/>
            <person name="Alseekh S."/>
            <person name="Zhang Q."/>
            <person name="Wang P."/>
            <person name="Xu L."/>
            <person name="Schmidt M.H."/>
            <person name="Jia X."/>
            <person name="Li D."/>
            <person name="Zhu A."/>
            <person name="Guo F."/>
            <person name="Chen W."/>
            <person name="Ni D."/>
            <person name="Usadel B."/>
            <person name="Fernie A.R."/>
            <person name="Wen W."/>
        </authorList>
    </citation>
    <scope>NUCLEOTIDE SEQUENCE [LARGE SCALE GENOMIC DNA]</scope>
    <source>
        <strain evidence="2">cv. G240</strain>
    </source>
</reference>
<dbReference type="EMBL" id="JACBKZ010000014">
    <property type="protein sequence ID" value="KAF5934075.1"/>
    <property type="molecule type" value="Genomic_DNA"/>
</dbReference>
<dbReference type="Proteomes" id="UP000593564">
    <property type="component" value="Unassembled WGS sequence"/>
</dbReference>
<comment type="caution">
    <text evidence="1">The sequence shown here is derived from an EMBL/GenBank/DDBJ whole genome shotgun (WGS) entry which is preliminary data.</text>
</comment>
<sequence>MTLRYSYFARSENLRDVLEERVCRREAQRVSALQRLSYGGRTSKEVVMSPPRPAVHVPLDKDLAQLSITSFSLEIETTLLPAGLSPA</sequence>
<proteinExistence type="predicted"/>
<evidence type="ECO:0000313" key="2">
    <source>
        <dbReference type="Proteomes" id="UP000593564"/>
    </source>
</evidence>
<accession>A0A7J7G0Z9</accession>
<name>A0A7J7G0Z9_CAMSI</name>
<organism evidence="1 2">
    <name type="scientific">Camellia sinensis</name>
    <name type="common">Tea plant</name>
    <name type="synonym">Thea sinensis</name>
    <dbReference type="NCBI Taxonomy" id="4442"/>
    <lineage>
        <taxon>Eukaryota</taxon>
        <taxon>Viridiplantae</taxon>
        <taxon>Streptophyta</taxon>
        <taxon>Embryophyta</taxon>
        <taxon>Tracheophyta</taxon>
        <taxon>Spermatophyta</taxon>
        <taxon>Magnoliopsida</taxon>
        <taxon>eudicotyledons</taxon>
        <taxon>Gunneridae</taxon>
        <taxon>Pentapetalae</taxon>
        <taxon>asterids</taxon>
        <taxon>Ericales</taxon>
        <taxon>Theaceae</taxon>
        <taxon>Camellia</taxon>
    </lineage>
</organism>
<protein>
    <submittedName>
        <fullName evidence="1">Uncharacterized protein</fullName>
    </submittedName>
</protein>